<protein>
    <submittedName>
        <fullName evidence="6">Aldo/keto reductase</fullName>
    </submittedName>
</protein>
<dbReference type="PANTHER" id="PTHR43638:SF3">
    <property type="entry name" value="ALDEHYDE REDUCTASE"/>
    <property type="match status" value="1"/>
</dbReference>
<organism evidence="6 7">
    <name type="scientific">Bifidobacterium vespertilionis</name>
    <dbReference type="NCBI Taxonomy" id="2562524"/>
    <lineage>
        <taxon>Bacteria</taxon>
        <taxon>Bacillati</taxon>
        <taxon>Actinomycetota</taxon>
        <taxon>Actinomycetes</taxon>
        <taxon>Bifidobacteriales</taxon>
        <taxon>Bifidobacteriaceae</taxon>
        <taxon>Bifidobacterium</taxon>
    </lineage>
</organism>
<gene>
    <name evidence="6" type="ORF">EM848_11485</name>
    <name evidence="5" type="ORF">EMO90_06220</name>
</gene>
<dbReference type="InterPro" id="IPR036812">
    <property type="entry name" value="NAD(P)_OxRdtase_dom_sf"/>
</dbReference>
<dbReference type="RefSeq" id="WP_150355070.1">
    <property type="nucleotide sequence ID" value="NZ_RZNZ01000007.1"/>
</dbReference>
<evidence type="ECO:0000259" key="4">
    <source>
        <dbReference type="Pfam" id="PF00248"/>
    </source>
</evidence>
<dbReference type="InterPro" id="IPR023210">
    <property type="entry name" value="NADP_OxRdtase_dom"/>
</dbReference>
<dbReference type="EMBL" id="RZNZ01000007">
    <property type="protein sequence ID" value="KAA8820834.1"/>
    <property type="molecule type" value="Genomic_DNA"/>
</dbReference>
<dbReference type="Proteomes" id="UP000374630">
    <property type="component" value="Unassembled WGS sequence"/>
</dbReference>
<dbReference type="GO" id="GO:0016491">
    <property type="term" value="F:oxidoreductase activity"/>
    <property type="evidence" value="ECO:0007669"/>
    <property type="project" value="InterPro"/>
</dbReference>
<keyword evidence="8" id="KW-1185">Reference proteome</keyword>
<dbReference type="Pfam" id="PF00248">
    <property type="entry name" value="Aldo_ket_red"/>
    <property type="match status" value="1"/>
</dbReference>
<evidence type="ECO:0000313" key="8">
    <source>
        <dbReference type="Proteomes" id="UP000374630"/>
    </source>
</evidence>
<evidence type="ECO:0000313" key="6">
    <source>
        <dbReference type="EMBL" id="KAA8821063.1"/>
    </source>
</evidence>
<feature type="active site" description="Proton donor" evidence="1">
    <location>
        <position position="42"/>
    </location>
</feature>
<dbReference type="SUPFAM" id="SSF51430">
    <property type="entry name" value="NAD(P)-linked oxidoreductase"/>
    <property type="match status" value="1"/>
</dbReference>
<evidence type="ECO:0000313" key="7">
    <source>
        <dbReference type="Proteomes" id="UP000345527"/>
    </source>
</evidence>
<feature type="binding site" evidence="2">
    <location>
        <position position="101"/>
    </location>
    <ligand>
        <name>substrate</name>
    </ligand>
</feature>
<dbReference type="PIRSF" id="PIRSF000097">
    <property type="entry name" value="AKR"/>
    <property type="match status" value="1"/>
</dbReference>
<accession>A0A5J5DWF4</accession>
<feature type="domain" description="NADP-dependent oxidoreductase" evidence="4">
    <location>
        <begin position="4"/>
        <end position="257"/>
    </location>
</feature>
<feature type="site" description="Lowers pKa of active site Tyr" evidence="3">
    <location>
        <position position="68"/>
    </location>
</feature>
<dbReference type="PRINTS" id="PR00069">
    <property type="entry name" value="ALDKETRDTASE"/>
</dbReference>
<evidence type="ECO:0000256" key="2">
    <source>
        <dbReference type="PIRSR" id="PIRSR000097-2"/>
    </source>
</evidence>
<dbReference type="Gene3D" id="3.20.20.100">
    <property type="entry name" value="NADP-dependent oxidoreductase domain"/>
    <property type="match status" value="1"/>
</dbReference>
<dbReference type="EMBL" id="RZOA01000035">
    <property type="protein sequence ID" value="KAA8821063.1"/>
    <property type="molecule type" value="Genomic_DNA"/>
</dbReference>
<dbReference type="OrthoDB" id="3664926at2"/>
<dbReference type="CDD" id="cd19138">
    <property type="entry name" value="AKR_YeaE"/>
    <property type="match status" value="1"/>
</dbReference>
<evidence type="ECO:0000256" key="1">
    <source>
        <dbReference type="PIRSR" id="PIRSR000097-1"/>
    </source>
</evidence>
<sequence>MPVLGMGTWHMAENPALRDSEIAAIREGLDLGLTLIDTAELYADGATETLVGEAIRGVDRDGLFIVSKVMPSHAGRSHMRKSCEASLKRLGVDHLDLYLLHWPGSVPLAETVACMESLRADGLIRQWGVSNFDVDDMEQLWRVPGGDACVANQVLYHLESRGAELALKPWMDAHNVAMMAYCPLAQGGRLAYGLMNDGTLGEIARRHHATPAQILLAWVMRDSRTVAIPKAGTPEHMRLNVEAAGIELTPSDLAALDRRFPAPSVKPPLDWL</sequence>
<proteinExistence type="predicted"/>
<evidence type="ECO:0000256" key="3">
    <source>
        <dbReference type="PIRSR" id="PIRSR000097-3"/>
    </source>
</evidence>
<comment type="caution">
    <text evidence="6">The sequence shown here is derived from an EMBL/GenBank/DDBJ whole genome shotgun (WGS) entry which is preliminary data.</text>
</comment>
<dbReference type="InterPro" id="IPR020471">
    <property type="entry name" value="AKR"/>
</dbReference>
<dbReference type="PANTHER" id="PTHR43638">
    <property type="entry name" value="OXIDOREDUCTASE, ALDO/KETO REDUCTASE FAMILY PROTEIN"/>
    <property type="match status" value="1"/>
</dbReference>
<dbReference type="AlphaFoldDB" id="A0A5J5DWF4"/>
<evidence type="ECO:0000313" key="5">
    <source>
        <dbReference type="EMBL" id="KAA8820834.1"/>
    </source>
</evidence>
<dbReference type="Proteomes" id="UP000345527">
    <property type="component" value="Unassembled WGS sequence"/>
</dbReference>
<name>A0A5J5DWF4_9BIFI</name>
<reference evidence="7 8" key="1">
    <citation type="journal article" date="2019" name="Syst. Appl. Microbiol.">
        <title>Characterization of Bifidobacterium species in feaces of the Egyptian fruit bat: Description of B. vespertilionis sp. nov. and B. rousetti sp. nov.</title>
        <authorList>
            <person name="Modesto M."/>
            <person name="Satti M."/>
            <person name="Watanabe K."/>
            <person name="Puglisi E."/>
            <person name="Morelli L."/>
            <person name="Huang C.-H."/>
            <person name="Liou J.-S."/>
            <person name="Miyashita M."/>
            <person name="Tamura T."/>
            <person name="Saito S."/>
            <person name="Mori K."/>
            <person name="Huang L."/>
            <person name="Sciavilla P."/>
            <person name="Sandri C."/>
            <person name="Spiezio C."/>
            <person name="Vitali F."/>
            <person name="Cavalieri D."/>
            <person name="Perpetuini G."/>
            <person name="Tofalo R."/>
            <person name="Bonetti A."/>
            <person name="Arita M."/>
            <person name="Mattarelli P."/>
        </authorList>
    </citation>
    <scope>NUCLEOTIDE SEQUENCE [LARGE SCALE GENOMIC DNA]</scope>
    <source>
        <strain evidence="5 8">RST16</strain>
        <strain evidence="6 7">RST8</strain>
    </source>
</reference>